<evidence type="ECO:0000259" key="3">
    <source>
        <dbReference type="PROSITE" id="PS50103"/>
    </source>
</evidence>
<protein>
    <submittedName>
        <fullName evidence="4">1320_t:CDS:1</fullName>
    </submittedName>
</protein>
<proteinExistence type="predicted"/>
<sequence length="453" mass="50614">MPSPPISTRSSSVSEDSEEEFGLTSYRKDIYGYPSLLSPASTRSSYTEEEEDDMCTCKPSDVCASCRFVDDITEPMSPRKLMSPRKKALSDPTPLARKTMNKLQQKLAGSMSPDALTRGDNKEIDSTLVSMIAENLPTWVVPARDPKGKPIDDSIARNNRQINYLTDIPHVHVPNGLNQGSTGTICNQQTSLRGNHSRFDNWQDIKNKFKAVEHQYTKFELPLHFNSSKIPQPPSEYVDTPAQSPTESLDFSCQFYPVVQNNVDAAANATYKAPYSQRWQNGSQSMDSTPTPSDNKQSDVWPRTTSDLPAKQHPTCNIAPPLSMPSKPLVDTWTTPFVTCRDDNSRIPPMQPLNAPQPNSQPSMAKSRRGSNLGNNATQRGHIRDDTGKNYHINGVPTTDKKCVNTVENNGINVARNKIIQEKSSAEIEKEQKKATLYKTEMCRNWEEKGDCR</sequence>
<accession>A0A9N9BM87</accession>
<feature type="zinc finger region" description="C3H1-type" evidence="1">
    <location>
        <begin position="437"/>
        <end position="453"/>
    </location>
</feature>
<dbReference type="PROSITE" id="PS50103">
    <property type="entry name" value="ZF_C3H1"/>
    <property type="match status" value="1"/>
</dbReference>
<feature type="region of interest" description="Disordered" evidence="2">
    <location>
        <begin position="278"/>
        <end position="323"/>
    </location>
</feature>
<dbReference type="InterPro" id="IPR000571">
    <property type="entry name" value="Znf_CCCH"/>
</dbReference>
<feature type="region of interest" description="Disordered" evidence="2">
    <location>
        <begin position="340"/>
        <end position="400"/>
    </location>
</feature>
<dbReference type="Proteomes" id="UP000789572">
    <property type="component" value="Unassembled WGS sequence"/>
</dbReference>
<evidence type="ECO:0000313" key="4">
    <source>
        <dbReference type="EMBL" id="CAG8568591.1"/>
    </source>
</evidence>
<feature type="compositionally biased region" description="Polar residues" evidence="2">
    <location>
        <begin position="354"/>
        <end position="379"/>
    </location>
</feature>
<keyword evidence="1" id="KW-0863">Zinc-finger</keyword>
<keyword evidence="1" id="KW-0862">Zinc</keyword>
<feature type="compositionally biased region" description="Polar residues" evidence="2">
    <location>
        <begin position="278"/>
        <end position="295"/>
    </location>
</feature>
<feature type="compositionally biased region" description="Low complexity" evidence="2">
    <location>
        <begin position="1"/>
        <end position="14"/>
    </location>
</feature>
<feature type="region of interest" description="Disordered" evidence="2">
    <location>
        <begin position="1"/>
        <end position="21"/>
    </location>
</feature>
<keyword evidence="1" id="KW-0479">Metal-binding</keyword>
<feature type="domain" description="C3H1-type" evidence="3">
    <location>
        <begin position="437"/>
        <end position="453"/>
    </location>
</feature>
<reference evidence="4" key="1">
    <citation type="submission" date="2021-06" db="EMBL/GenBank/DDBJ databases">
        <authorList>
            <person name="Kallberg Y."/>
            <person name="Tangrot J."/>
            <person name="Rosling A."/>
        </authorList>
    </citation>
    <scope>NUCLEOTIDE SEQUENCE</scope>
    <source>
        <strain evidence="4">IA702</strain>
    </source>
</reference>
<dbReference type="OrthoDB" id="410307at2759"/>
<organism evidence="4 5">
    <name type="scientific">Paraglomus occultum</name>
    <dbReference type="NCBI Taxonomy" id="144539"/>
    <lineage>
        <taxon>Eukaryota</taxon>
        <taxon>Fungi</taxon>
        <taxon>Fungi incertae sedis</taxon>
        <taxon>Mucoromycota</taxon>
        <taxon>Glomeromycotina</taxon>
        <taxon>Glomeromycetes</taxon>
        <taxon>Paraglomerales</taxon>
        <taxon>Paraglomeraceae</taxon>
        <taxon>Paraglomus</taxon>
    </lineage>
</organism>
<dbReference type="GO" id="GO:0008270">
    <property type="term" value="F:zinc ion binding"/>
    <property type="evidence" value="ECO:0007669"/>
    <property type="project" value="UniProtKB-KW"/>
</dbReference>
<gene>
    <name evidence="4" type="ORF">POCULU_LOCUS5875</name>
</gene>
<keyword evidence="5" id="KW-1185">Reference proteome</keyword>
<name>A0A9N9BM87_9GLOM</name>
<dbReference type="Gene3D" id="4.10.1000.10">
    <property type="entry name" value="Zinc finger, CCCH-type"/>
    <property type="match status" value="1"/>
</dbReference>
<comment type="caution">
    <text evidence="4">The sequence shown here is derived from an EMBL/GenBank/DDBJ whole genome shotgun (WGS) entry which is preliminary data.</text>
</comment>
<dbReference type="AlphaFoldDB" id="A0A9N9BM87"/>
<evidence type="ECO:0000256" key="1">
    <source>
        <dbReference type="PROSITE-ProRule" id="PRU00723"/>
    </source>
</evidence>
<dbReference type="EMBL" id="CAJVPJ010000974">
    <property type="protein sequence ID" value="CAG8568591.1"/>
    <property type="molecule type" value="Genomic_DNA"/>
</dbReference>
<evidence type="ECO:0000313" key="5">
    <source>
        <dbReference type="Proteomes" id="UP000789572"/>
    </source>
</evidence>
<evidence type="ECO:0000256" key="2">
    <source>
        <dbReference type="SAM" id="MobiDB-lite"/>
    </source>
</evidence>